<dbReference type="NCBIfam" id="TIGR00188">
    <property type="entry name" value="rnpA"/>
    <property type="match status" value="1"/>
</dbReference>
<keyword evidence="4 7" id="KW-0255">Endonuclease</keyword>
<dbReference type="EMBL" id="CP002209">
    <property type="protein sequence ID" value="ADN77995.1"/>
    <property type="molecule type" value="Genomic_DNA"/>
</dbReference>
<dbReference type="RefSeq" id="WP_013347300.1">
    <property type="nucleotide sequence ID" value="NC_014541.1"/>
</dbReference>
<organism evidence="9 10">
    <name type="scientific">Ferrimonas balearica (strain DSM 9799 / CCM 4581 / KCTC 23876 / PAT)</name>
    <dbReference type="NCBI Taxonomy" id="550540"/>
    <lineage>
        <taxon>Bacteria</taxon>
        <taxon>Pseudomonadati</taxon>
        <taxon>Pseudomonadota</taxon>
        <taxon>Gammaproteobacteria</taxon>
        <taxon>Alteromonadales</taxon>
        <taxon>Ferrimonadaceae</taxon>
        <taxon>Ferrimonas</taxon>
    </lineage>
</organism>
<dbReference type="HAMAP" id="MF_00227">
    <property type="entry name" value="RNase_P"/>
    <property type="match status" value="1"/>
</dbReference>
<reference evidence="9 10" key="1">
    <citation type="journal article" date="2010" name="Stand. Genomic Sci.">
        <title>Complete genome sequence of Ferrimonas balearica type strain (PAT).</title>
        <authorList>
            <person name="Nolan M."/>
            <person name="Sikorski J."/>
            <person name="Davenport K."/>
            <person name="Lucas S."/>
            <person name="Glavina Del Rio T."/>
            <person name="Tice H."/>
            <person name="Cheng J."/>
            <person name="Goodwin L."/>
            <person name="Pitluck S."/>
            <person name="Liolios K."/>
            <person name="Ivanova N."/>
            <person name="Mavromatis K."/>
            <person name="Ovchinnikova G."/>
            <person name="Pati A."/>
            <person name="Chen A."/>
            <person name="Palaniappan K."/>
            <person name="Land M."/>
            <person name="Hauser L."/>
            <person name="Chang Y."/>
            <person name="Jeffries C."/>
            <person name="Tapia R."/>
            <person name="Brettin T."/>
            <person name="Detter J."/>
            <person name="Han C."/>
            <person name="Yasawong M."/>
            <person name="Rohde M."/>
            <person name="Tindall B."/>
            <person name="Goker M."/>
            <person name="Woyke T."/>
            <person name="Bristow J."/>
            <person name="Eisen J."/>
            <person name="Markowitz V."/>
            <person name="Hugenholtz P."/>
            <person name="Kyrpides N."/>
            <person name="Klenk H."/>
            <person name="Lapidus A."/>
        </authorList>
    </citation>
    <scope>NUCLEOTIDE SEQUENCE [LARGE SCALE GENOMIC DNA]</scope>
    <source>
        <strain evidence="10">DSM 9799 / CCM 4581 / KCTC 23876 / PAT</strain>
    </source>
</reference>
<evidence type="ECO:0000313" key="10">
    <source>
        <dbReference type="Proteomes" id="UP000006683"/>
    </source>
</evidence>
<comment type="similarity">
    <text evidence="7">Belongs to the RnpA family.</text>
</comment>
<proteinExistence type="inferred from homology"/>
<evidence type="ECO:0000256" key="7">
    <source>
        <dbReference type="HAMAP-Rule" id="MF_00227"/>
    </source>
</evidence>
<dbReference type="GO" id="GO:0030677">
    <property type="term" value="C:ribonuclease P complex"/>
    <property type="evidence" value="ECO:0007669"/>
    <property type="project" value="TreeGrafter"/>
</dbReference>
<dbReference type="InterPro" id="IPR000100">
    <property type="entry name" value="RNase_P"/>
</dbReference>
<dbReference type="GO" id="GO:0004526">
    <property type="term" value="F:ribonuclease P activity"/>
    <property type="evidence" value="ECO:0007669"/>
    <property type="project" value="UniProtKB-UniRule"/>
</dbReference>
<dbReference type="PANTHER" id="PTHR33992:SF1">
    <property type="entry name" value="RIBONUCLEASE P PROTEIN COMPONENT"/>
    <property type="match status" value="1"/>
</dbReference>
<dbReference type="EC" id="3.1.26.5" evidence="7 8"/>
<dbReference type="Proteomes" id="UP000006683">
    <property type="component" value="Chromosome"/>
</dbReference>
<sequence>MVRYTFSREQRLLTPGDFKPVFANPVRAASPQLTLLAVPNELAHPRIGLTIAKKQVKKACQRNRIKRIVRDSFRLHQHDLPAVDIVVIGKKGVELLDNAALHKLVDKLWRKLSRRCNES</sequence>
<dbReference type="Gene3D" id="3.30.230.10">
    <property type="match status" value="1"/>
</dbReference>
<evidence type="ECO:0000256" key="3">
    <source>
        <dbReference type="ARBA" id="ARBA00022722"/>
    </source>
</evidence>
<evidence type="ECO:0000256" key="6">
    <source>
        <dbReference type="ARBA" id="ARBA00022884"/>
    </source>
</evidence>
<keyword evidence="5 7" id="KW-0378">Hydrolase</keyword>
<dbReference type="GO" id="GO:0000049">
    <property type="term" value="F:tRNA binding"/>
    <property type="evidence" value="ECO:0007669"/>
    <property type="project" value="UniProtKB-UniRule"/>
</dbReference>
<evidence type="ECO:0000256" key="4">
    <source>
        <dbReference type="ARBA" id="ARBA00022759"/>
    </source>
</evidence>
<protein>
    <recommendedName>
        <fullName evidence="7 8">Ribonuclease P protein component</fullName>
        <shortName evidence="7">RNase P protein</shortName>
        <shortName evidence="7">RNaseP protein</shortName>
        <ecNumber evidence="7 8">3.1.26.5</ecNumber>
    </recommendedName>
    <alternativeName>
        <fullName evidence="7">Protein C5</fullName>
    </alternativeName>
</protein>
<dbReference type="Pfam" id="PF00825">
    <property type="entry name" value="Ribonuclease_P"/>
    <property type="match status" value="1"/>
</dbReference>
<evidence type="ECO:0000256" key="8">
    <source>
        <dbReference type="NCBIfam" id="TIGR00188"/>
    </source>
</evidence>
<keyword evidence="3 7" id="KW-0540">Nuclease</keyword>
<comment type="subunit">
    <text evidence="7">Consists of a catalytic RNA component (M1 or rnpB) and a protein subunit.</text>
</comment>
<dbReference type="GeneID" id="67184000"/>
<dbReference type="InterPro" id="IPR020539">
    <property type="entry name" value="RNase_P_CS"/>
</dbReference>
<dbReference type="SUPFAM" id="SSF54211">
    <property type="entry name" value="Ribosomal protein S5 domain 2-like"/>
    <property type="match status" value="1"/>
</dbReference>
<evidence type="ECO:0000256" key="2">
    <source>
        <dbReference type="ARBA" id="ARBA00022694"/>
    </source>
</evidence>
<dbReference type="GO" id="GO:0001682">
    <property type="term" value="P:tRNA 5'-leader removal"/>
    <property type="evidence" value="ECO:0007669"/>
    <property type="project" value="UniProtKB-UniRule"/>
</dbReference>
<evidence type="ECO:0000256" key="1">
    <source>
        <dbReference type="ARBA" id="ARBA00002663"/>
    </source>
</evidence>
<dbReference type="eggNOG" id="COG0594">
    <property type="taxonomic scope" value="Bacteria"/>
</dbReference>
<dbReference type="OrthoDB" id="9796422at2"/>
<keyword evidence="2 7" id="KW-0819">tRNA processing</keyword>
<gene>
    <name evidence="7" type="primary">rnpA</name>
    <name evidence="9" type="ordered locus">Fbal_3802</name>
</gene>
<dbReference type="HOGENOM" id="CLU_117179_11_0_6"/>
<accession>E1SRS3</accession>
<comment type="function">
    <text evidence="1 7">RNaseP catalyzes the removal of the 5'-leader sequence from pre-tRNA to produce the mature 5'-terminus. It can also cleave other RNA substrates such as 4.5S RNA. The protein component plays an auxiliary but essential role in vivo by binding to the 5'-leader sequence and broadening the substrate specificity of the ribozyme.</text>
</comment>
<dbReference type="GO" id="GO:0042781">
    <property type="term" value="F:3'-tRNA processing endoribonuclease activity"/>
    <property type="evidence" value="ECO:0007669"/>
    <property type="project" value="TreeGrafter"/>
</dbReference>
<dbReference type="PROSITE" id="PS00648">
    <property type="entry name" value="RIBONUCLEASE_P"/>
    <property type="match status" value="1"/>
</dbReference>
<evidence type="ECO:0000313" key="9">
    <source>
        <dbReference type="EMBL" id="ADN77995.1"/>
    </source>
</evidence>
<keyword evidence="6 7" id="KW-0694">RNA-binding</keyword>
<dbReference type="KEGG" id="fbl:Fbal_3802"/>
<comment type="catalytic activity">
    <reaction evidence="7">
        <text>Endonucleolytic cleavage of RNA, removing 5'-extranucleotides from tRNA precursor.</text>
        <dbReference type="EC" id="3.1.26.5"/>
    </reaction>
</comment>
<name>E1SRS3_FERBD</name>
<dbReference type="InterPro" id="IPR014721">
    <property type="entry name" value="Ribsml_uS5_D2-typ_fold_subgr"/>
</dbReference>
<dbReference type="InterPro" id="IPR020568">
    <property type="entry name" value="Ribosomal_Su5_D2-typ_SF"/>
</dbReference>
<evidence type="ECO:0000256" key="5">
    <source>
        <dbReference type="ARBA" id="ARBA00022801"/>
    </source>
</evidence>
<dbReference type="AlphaFoldDB" id="E1SRS3"/>
<keyword evidence="10" id="KW-1185">Reference proteome</keyword>
<dbReference type="PANTHER" id="PTHR33992">
    <property type="entry name" value="RIBONUCLEASE P PROTEIN COMPONENT"/>
    <property type="match status" value="1"/>
</dbReference>
<dbReference type="STRING" id="550540.Fbal_3802"/>